<evidence type="ECO:0000256" key="1">
    <source>
        <dbReference type="ARBA" id="ARBA00005251"/>
    </source>
</evidence>
<proteinExistence type="inferred from homology"/>
<keyword evidence="2 5" id="KW-0689">Ribosomal protein</keyword>
<dbReference type="Pfam" id="PF00380">
    <property type="entry name" value="Ribosomal_S9"/>
    <property type="match status" value="1"/>
</dbReference>
<dbReference type="Gene3D" id="3.30.230.10">
    <property type="match status" value="1"/>
</dbReference>
<dbReference type="PANTHER" id="PTHR21569:SF1">
    <property type="entry name" value="SMALL RIBOSOMAL SUBUNIT PROTEIN US9M"/>
    <property type="match status" value="1"/>
</dbReference>
<dbReference type="GO" id="GO:0006412">
    <property type="term" value="P:translation"/>
    <property type="evidence" value="ECO:0007669"/>
    <property type="project" value="UniProtKB-UniRule"/>
</dbReference>
<dbReference type="InterPro" id="IPR023035">
    <property type="entry name" value="Ribosomal_uS9_bac/plastid"/>
</dbReference>
<dbReference type="GO" id="GO:0003735">
    <property type="term" value="F:structural constituent of ribosome"/>
    <property type="evidence" value="ECO:0007669"/>
    <property type="project" value="InterPro"/>
</dbReference>
<dbReference type="HAMAP" id="MF_00532_B">
    <property type="entry name" value="Ribosomal_uS9_B"/>
    <property type="match status" value="1"/>
</dbReference>
<dbReference type="Proteomes" id="UP000278804">
    <property type="component" value="Chromosome"/>
</dbReference>
<dbReference type="EMBL" id="CP034234">
    <property type="protein sequence ID" value="AZK44104.1"/>
    <property type="molecule type" value="Genomic_DNA"/>
</dbReference>
<name>A0A3Q8S2P2_9FIRM</name>
<dbReference type="NCBIfam" id="NF001099">
    <property type="entry name" value="PRK00132.1"/>
    <property type="match status" value="1"/>
</dbReference>
<protein>
    <recommendedName>
        <fullName evidence="4 5">Small ribosomal subunit protein uS9</fullName>
    </recommendedName>
</protein>
<keyword evidence="9" id="KW-1185">Reference proteome</keyword>
<sequence>MTTKNKNAVQYLGTGRRKTSVARVYLTPGTGVITINHKPIEEHLPSELLRMTVRSPFEVTSTQDTFDVNVNVKGGGLTGQAGAIRHGITRALMEASADYRPLLKAAGFVTRDPRAKERKKPGLRGARRAPQFSKR</sequence>
<dbReference type="InterPro" id="IPR000754">
    <property type="entry name" value="Ribosomal_uS9"/>
</dbReference>
<organism evidence="8 9">
    <name type="scientific">Erysipelothrix piscisicarius</name>
    <dbReference type="NCBI Taxonomy" id="2485784"/>
    <lineage>
        <taxon>Bacteria</taxon>
        <taxon>Bacillati</taxon>
        <taxon>Bacillota</taxon>
        <taxon>Erysipelotrichia</taxon>
        <taxon>Erysipelotrichales</taxon>
        <taxon>Erysipelotrichaceae</taxon>
        <taxon>Erysipelothrix</taxon>
    </lineage>
</organism>
<dbReference type="GO" id="GO:0022627">
    <property type="term" value="C:cytosolic small ribosomal subunit"/>
    <property type="evidence" value="ECO:0007669"/>
    <property type="project" value="TreeGrafter"/>
</dbReference>
<dbReference type="PROSITE" id="PS00360">
    <property type="entry name" value="RIBOSOMAL_S9"/>
    <property type="match status" value="1"/>
</dbReference>
<evidence type="ECO:0000256" key="5">
    <source>
        <dbReference type="HAMAP-Rule" id="MF_00532"/>
    </source>
</evidence>
<comment type="similarity">
    <text evidence="1 5 6">Belongs to the universal ribosomal protein uS9 family.</text>
</comment>
<evidence type="ECO:0000256" key="2">
    <source>
        <dbReference type="ARBA" id="ARBA00022980"/>
    </source>
</evidence>
<dbReference type="InterPro" id="IPR020574">
    <property type="entry name" value="Ribosomal_uS9_CS"/>
</dbReference>
<dbReference type="SUPFAM" id="SSF54211">
    <property type="entry name" value="Ribosomal protein S5 domain 2-like"/>
    <property type="match status" value="1"/>
</dbReference>
<evidence type="ECO:0000313" key="8">
    <source>
        <dbReference type="EMBL" id="AZK44104.1"/>
    </source>
</evidence>
<dbReference type="PANTHER" id="PTHR21569">
    <property type="entry name" value="RIBOSOMAL PROTEIN S9"/>
    <property type="match status" value="1"/>
</dbReference>
<dbReference type="InterPro" id="IPR014721">
    <property type="entry name" value="Ribsml_uS5_D2-typ_fold_subgr"/>
</dbReference>
<dbReference type="AlphaFoldDB" id="A0A3Q8S2P2"/>
<feature type="compositionally biased region" description="Basic residues" evidence="7">
    <location>
        <begin position="116"/>
        <end position="135"/>
    </location>
</feature>
<gene>
    <name evidence="5" type="primary">rpsI</name>
    <name evidence="8" type="ORF">EEI45_04440</name>
</gene>
<evidence type="ECO:0000256" key="6">
    <source>
        <dbReference type="RuleBase" id="RU003815"/>
    </source>
</evidence>
<evidence type="ECO:0000256" key="7">
    <source>
        <dbReference type="SAM" id="MobiDB-lite"/>
    </source>
</evidence>
<dbReference type="FunFam" id="3.30.230.10:FF:000001">
    <property type="entry name" value="30S ribosomal protein S9"/>
    <property type="match status" value="1"/>
</dbReference>
<dbReference type="RefSeq" id="WP_018579469.1">
    <property type="nucleotide sequence ID" value="NZ_CP034234.1"/>
</dbReference>
<dbReference type="KEGG" id="eri:EEI45_04440"/>
<dbReference type="GO" id="GO:0003723">
    <property type="term" value="F:RNA binding"/>
    <property type="evidence" value="ECO:0007669"/>
    <property type="project" value="TreeGrafter"/>
</dbReference>
<reference evidence="8 9" key="1">
    <citation type="journal article" date="2020" name="Int. J. Syst. Evol. Microbiol.">
        <title>Description of Erysipelothrix piscisicarius sp. nov., an emergent fish pathogen, and assessment of virulence using a tiger barb (Puntigrus tetrazona) infection model.</title>
        <authorList>
            <person name="Pomaranski E.K."/>
            <person name="Griffin M.J."/>
            <person name="Camus A.C."/>
            <person name="Armwood A.R."/>
            <person name="Shelley J."/>
            <person name="Waldbieser G.C."/>
            <person name="LaFrentz B.R."/>
            <person name="Garcia J.C."/>
            <person name="Yanong R."/>
            <person name="Soto E."/>
        </authorList>
    </citation>
    <scope>NUCLEOTIDE SEQUENCE [LARGE SCALE GENOMIC DNA]</scope>
    <source>
        <strain evidence="8 9">15TAL0474</strain>
    </source>
</reference>
<evidence type="ECO:0000256" key="3">
    <source>
        <dbReference type="ARBA" id="ARBA00023274"/>
    </source>
</evidence>
<feature type="region of interest" description="Disordered" evidence="7">
    <location>
        <begin position="110"/>
        <end position="135"/>
    </location>
</feature>
<evidence type="ECO:0000256" key="4">
    <source>
        <dbReference type="ARBA" id="ARBA00035259"/>
    </source>
</evidence>
<evidence type="ECO:0000313" key="9">
    <source>
        <dbReference type="Proteomes" id="UP000278804"/>
    </source>
</evidence>
<dbReference type="InterPro" id="IPR020568">
    <property type="entry name" value="Ribosomal_Su5_D2-typ_SF"/>
</dbReference>
<accession>A0A3Q8S2P2</accession>
<keyword evidence="3 5" id="KW-0687">Ribonucleoprotein</keyword>